<keyword evidence="2" id="KW-1133">Transmembrane helix</keyword>
<keyword evidence="2" id="KW-0472">Membrane</keyword>
<proteinExistence type="predicted"/>
<dbReference type="GO" id="GO:0006950">
    <property type="term" value="P:response to stress"/>
    <property type="evidence" value="ECO:0007669"/>
    <property type="project" value="TreeGrafter"/>
</dbReference>
<feature type="non-terminal residue" evidence="3">
    <location>
        <position position="1"/>
    </location>
</feature>
<dbReference type="EMBL" id="JAVXUO010002693">
    <property type="protein sequence ID" value="KAK2970561.1"/>
    <property type="molecule type" value="Genomic_DNA"/>
</dbReference>
<keyword evidence="2" id="KW-0812">Transmembrane</keyword>
<feature type="transmembrane region" description="Helical" evidence="2">
    <location>
        <begin position="98"/>
        <end position="119"/>
    </location>
</feature>
<gene>
    <name evidence="3" type="ORF">RJ640_023386</name>
</gene>
<organism evidence="3 4">
    <name type="scientific">Escallonia rubra</name>
    <dbReference type="NCBI Taxonomy" id="112253"/>
    <lineage>
        <taxon>Eukaryota</taxon>
        <taxon>Viridiplantae</taxon>
        <taxon>Streptophyta</taxon>
        <taxon>Embryophyta</taxon>
        <taxon>Tracheophyta</taxon>
        <taxon>Spermatophyta</taxon>
        <taxon>Magnoliopsida</taxon>
        <taxon>eudicotyledons</taxon>
        <taxon>Gunneridae</taxon>
        <taxon>Pentapetalae</taxon>
        <taxon>asterids</taxon>
        <taxon>campanulids</taxon>
        <taxon>Escalloniales</taxon>
        <taxon>Escalloniaceae</taxon>
        <taxon>Escallonia</taxon>
    </lineage>
</organism>
<reference evidence="3" key="1">
    <citation type="submission" date="2022-12" db="EMBL/GenBank/DDBJ databases">
        <title>Draft genome assemblies for two species of Escallonia (Escalloniales).</title>
        <authorList>
            <person name="Chanderbali A."/>
            <person name="Dervinis C."/>
            <person name="Anghel I."/>
            <person name="Soltis D."/>
            <person name="Soltis P."/>
            <person name="Zapata F."/>
        </authorList>
    </citation>
    <scope>NUCLEOTIDE SEQUENCE</scope>
    <source>
        <strain evidence="3">UCBG92.1500</strain>
        <tissue evidence="3">Leaf</tissue>
    </source>
</reference>
<sequence length="317" mass="36137">ETRHSGAQLPSHCRELAEISNTSKPLKEQNDRSYEEPNDRTSNAYTPWVPDPVTGYYRPENRAKELDPPGIFRLDPPGIFRLDPPGIFKLDPLGIRSFVSLTLLLNFFFPFSFAAWSSLLSREWRSGTRVDDAGIALCYTETRHSGAQLPSHCRELAEISNTSKPLKEQNDRSYEEPNDRTSNAYTPWVPDPVTGYYRPENRAKELDPPGIFRLDPPGIFRLDPPGIFKLDPLGIRSFVSLTLLLNFFFPFSFAAWSSLLSREWRSGTRVDDAGIALCYTLESDLDYEDYLNYNEDSNDYPWDDEALANLDNSFSGI</sequence>
<dbReference type="AlphaFoldDB" id="A0AA88U6K6"/>
<evidence type="ECO:0000313" key="3">
    <source>
        <dbReference type="EMBL" id="KAK2970561.1"/>
    </source>
</evidence>
<feature type="transmembrane region" description="Helical" evidence="2">
    <location>
        <begin position="238"/>
        <end position="259"/>
    </location>
</feature>
<accession>A0AA88U6K6</accession>
<feature type="region of interest" description="Disordered" evidence="1">
    <location>
        <begin position="160"/>
        <end position="185"/>
    </location>
</feature>
<protein>
    <submittedName>
        <fullName evidence="3">Uncharacterized protein</fullName>
    </submittedName>
</protein>
<feature type="compositionally biased region" description="Basic and acidic residues" evidence="1">
    <location>
        <begin position="165"/>
        <end position="179"/>
    </location>
</feature>
<evidence type="ECO:0000256" key="2">
    <source>
        <dbReference type="SAM" id="Phobius"/>
    </source>
</evidence>
<dbReference type="PANTHER" id="PTHR33509:SF5">
    <property type="entry name" value="PROTEIN SENESCENCE-ASSOCIATED GENE 21, MITOCHONDRIAL"/>
    <property type="match status" value="1"/>
</dbReference>
<dbReference type="Proteomes" id="UP001187471">
    <property type="component" value="Unassembled WGS sequence"/>
</dbReference>
<dbReference type="GO" id="GO:0005739">
    <property type="term" value="C:mitochondrion"/>
    <property type="evidence" value="ECO:0007669"/>
    <property type="project" value="TreeGrafter"/>
</dbReference>
<name>A0AA88U6K6_9ASTE</name>
<dbReference type="PANTHER" id="PTHR33509">
    <property type="entry name" value="LATE EMBRYOGENIS ABUNDANT PROTEIN 2-RELATED"/>
    <property type="match status" value="1"/>
</dbReference>
<evidence type="ECO:0000256" key="1">
    <source>
        <dbReference type="SAM" id="MobiDB-lite"/>
    </source>
</evidence>
<feature type="region of interest" description="Disordered" evidence="1">
    <location>
        <begin position="1"/>
        <end position="45"/>
    </location>
</feature>
<evidence type="ECO:0000313" key="4">
    <source>
        <dbReference type="Proteomes" id="UP001187471"/>
    </source>
</evidence>
<dbReference type="Pfam" id="PF03242">
    <property type="entry name" value="LEA_3a"/>
    <property type="match status" value="2"/>
</dbReference>
<comment type="caution">
    <text evidence="3">The sequence shown here is derived from an EMBL/GenBank/DDBJ whole genome shotgun (WGS) entry which is preliminary data.</text>
</comment>
<keyword evidence="4" id="KW-1185">Reference proteome</keyword>
<feature type="compositionally biased region" description="Basic and acidic residues" evidence="1">
    <location>
        <begin position="25"/>
        <end position="39"/>
    </location>
</feature>
<dbReference type="InterPro" id="IPR004926">
    <property type="entry name" value="LEA_3a"/>
</dbReference>